<dbReference type="STRING" id="240015.ACP_2189"/>
<proteinExistence type="predicted"/>
<evidence type="ECO:0000313" key="2">
    <source>
        <dbReference type="EMBL" id="ACO32199.1"/>
    </source>
</evidence>
<dbReference type="HOGENOM" id="CLU_141051_0_0_0"/>
<evidence type="ECO:0000256" key="1">
    <source>
        <dbReference type="SAM" id="Phobius"/>
    </source>
</evidence>
<feature type="transmembrane region" description="Helical" evidence="1">
    <location>
        <begin position="124"/>
        <end position="152"/>
    </location>
</feature>
<dbReference type="RefSeq" id="WP_015897286.1">
    <property type="nucleotide sequence ID" value="NC_012483.1"/>
</dbReference>
<feature type="transmembrane region" description="Helical" evidence="1">
    <location>
        <begin position="92"/>
        <end position="117"/>
    </location>
</feature>
<dbReference type="AlphaFoldDB" id="C1F9N0"/>
<gene>
    <name evidence="2" type="ordered locus">ACP_2189</name>
</gene>
<dbReference type="InParanoid" id="C1F9N0"/>
<dbReference type="eggNOG" id="ENOG50330AF">
    <property type="taxonomic scope" value="Bacteria"/>
</dbReference>
<dbReference type="EMBL" id="CP001472">
    <property type="protein sequence ID" value="ACO32199.1"/>
    <property type="molecule type" value="Genomic_DNA"/>
</dbReference>
<dbReference type="OrthoDB" id="122075at2"/>
<name>C1F9N0_ACIC5</name>
<organism evidence="2 3">
    <name type="scientific">Acidobacterium capsulatum (strain ATCC 51196 / DSM 11244 / BCRC 80197 / JCM 7670 / NBRC 15755 / NCIMB 13165 / 161)</name>
    <dbReference type="NCBI Taxonomy" id="240015"/>
    <lineage>
        <taxon>Bacteria</taxon>
        <taxon>Pseudomonadati</taxon>
        <taxon>Acidobacteriota</taxon>
        <taxon>Terriglobia</taxon>
        <taxon>Terriglobales</taxon>
        <taxon>Acidobacteriaceae</taxon>
        <taxon>Acidobacterium</taxon>
    </lineage>
</organism>
<feature type="transmembrane region" description="Helical" evidence="1">
    <location>
        <begin position="43"/>
        <end position="65"/>
    </location>
</feature>
<evidence type="ECO:0000313" key="3">
    <source>
        <dbReference type="Proteomes" id="UP000002207"/>
    </source>
</evidence>
<keyword evidence="1" id="KW-0812">Transmembrane</keyword>
<accession>C1F9N0</accession>
<dbReference type="KEGG" id="aca:ACP_2189"/>
<protein>
    <submittedName>
        <fullName evidence="2">Putative membrane protein</fullName>
    </submittedName>
</protein>
<keyword evidence="3" id="KW-1185">Reference proteome</keyword>
<reference evidence="2 3" key="1">
    <citation type="journal article" date="2009" name="Appl. Environ. Microbiol.">
        <title>Three genomes from the phylum Acidobacteria provide insight into the lifestyles of these microorganisms in soils.</title>
        <authorList>
            <person name="Ward N.L."/>
            <person name="Challacombe J.F."/>
            <person name="Janssen P.H."/>
            <person name="Henrissat B."/>
            <person name="Coutinho P.M."/>
            <person name="Wu M."/>
            <person name="Xie G."/>
            <person name="Haft D.H."/>
            <person name="Sait M."/>
            <person name="Badger J."/>
            <person name="Barabote R.D."/>
            <person name="Bradley B."/>
            <person name="Brettin T.S."/>
            <person name="Brinkac L.M."/>
            <person name="Bruce D."/>
            <person name="Creasy T."/>
            <person name="Daugherty S.C."/>
            <person name="Davidsen T.M."/>
            <person name="DeBoy R.T."/>
            <person name="Detter J.C."/>
            <person name="Dodson R.J."/>
            <person name="Durkin A.S."/>
            <person name="Ganapathy A."/>
            <person name="Gwinn-Giglio M."/>
            <person name="Han C.S."/>
            <person name="Khouri H."/>
            <person name="Kiss H."/>
            <person name="Kothari S.P."/>
            <person name="Madupu R."/>
            <person name="Nelson K.E."/>
            <person name="Nelson W.C."/>
            <person name="Paulsen I."/>
            <person name="Penn K."/>
            <person name="Ren Q."/>
            <person name="Rosovitz M.J."/>
            <person name="Selengut J.D."/>
            <person name="Shrivastava S."/>
            <person name="Sullivan S.A."/>
            <person name="Tapia R."/>
            <person name="Thompson L.S."/>
            <person name="Watkins K.L."/>
            <person name="Yang Q."/>
            <person name="Yu C."/>
            <person name="Zafar N."/>
            <person name="Zhou L."/>
            <person name="Kuske C.R."/>
        </authorList>
    </citation>
    <scope>NUCLEOTIDE SEQUENCE [LARGE SCALE GENOMIC DNA]</scope>
    <source>
        <strain evidence="3">ATCC 51196 / DSM 11244 / BCRC 80197 / JCM 7670 / NBRC 15755 / NCIMB 13165 / 161</strain>
    </source>
</reference>
<sequence length="167" mass="18406">MYCSACGQALVPGAAVCPRCGRPAGVAPVPFIYNRVHRHVQTLGWLWVAYAFWSVLGALIAMPFLEGMSHGWFGHMHDMQVWPFGMYGHWHWVMQVVIVALFLRAILSAAVGIGLLQRAPWARVLAIVAAVLTILKPIAGTVLAIYTLWAIAPSLSAQEWDGMKRPM</sequence>
<dbReference type="Proteomes" id="UP000002207">
    <property type="component" value="Chromosome"/>
</dbReference>
<keyword evidence="1" id="KW-0472">Membrane</keyword>
<keyword evidence="1" id="KW-1133">Transmembrane helix</keyword>